<name>A0A8X7U0Q6_BRACI</name>
<accession>A0A8X7U0Q6</accession>
<evidence type="ECO:0000313" key="1">
    <source>
        <dbReference type="EMBL" id="KAG2260804.1"/>
    </source>
</evidence>
<dbReference type="Proteomes" id="UP000886595">
    <property type="component" value="Unassembled WGS sequence"/>
</dbReference>
<dbReference type="EMBL" id="JAAMPC010000015">
    <property type="protein sequence ID" value="KAG2260804.1"/>
    <property type="molecule type" value="Genomic_DNA"/>
</dbReference>
<reference evidence="1 2" key="1">
    <citation type="submission" date="2020-02" db="EMBL/GenBank/DDBJ databases">
        <authorList>
            <person name="Ma Q."/>
            <person name="Huang Y."/>
            <person name="Song X."/>
            <person name="Pei D."/>
        </authorList>
    </citation>
    <scope>NUCLEOTIDE SEQUENCE [LARGE SCALE GENOMIC DNA]</scope>
    <source>
        <strain evidence="1">Sxm20200214</strain>
        <tissue evidence="1">Leaf</tissue>
    </source>
</reference>
<sequence>MSFVGDRCLLGHRDECEIPEELNAAQVLQRIKLTRILEDIVDWSAENPEPSVVVLVLGDLGDVGAYIAEVMRLLKIQKNYEFMVVYPPPRPTLTAVRIFRSIPRGGL</sequence>
<organism evidence="1 2">
    <name type="scientific">Brassica carinata</name>
    <name type="common">Ethiopian mustard</name>
    <name type="synonym">Abyssinian cabbage</name>
    <dbReference type="NCBI Taxonomy" id="52824"/>
    <lineage>
        <taxon>Eukaryota</taxon>
        <taxon>Viridiplantae</taxon>
        <taxon>Streptophyta</taxon>
        <taxon>Embryophyta</taxon>
        <taxon>Tracheophyta</taxon>
        <taxon>Spermatophyta</taxon>
        <taxon>Magnoliopsida</taxon>
        <taxon>eudicotyledons</taxon>
        <taxon>Gunneridae</taxon>
        <taxon>Pentapetalae</taxon>
        <taxon>rosids</taxon>
        <taxon>malvids</taxon>
        <taxon>Brassicales</taxon>
        <taxon>Brassicaceae</taxon>
        <taxon>Brassiceae</taxon>
        <taxon>Brassica</taxon>
    </lineage>
</organism>
<dbReference type="AlphaFoldDB" id="A0A8X7U0Q6"/>
<protein>
    <submittedName>
        <fullName evidence="1">Uncharacterized protein</fullName>
    </submittedName>
</protein>
<dbReference type="OrthoDB" id="549353at2759"/>
<gene>
    <name evidence="1" type="ORF">Bca52824_080098</name>
</gene>
<comment type="caution">
    <text evidence="1">The sequence shown here is derived from an EMBL/GenBank/DDBJ whole genome shotgun (WGS) entry which is preliminary data.</text>
</comment>
<evidence type="ECO:0000313" key="2">
    <source>
        <dbReference type="Proteomes" id="UP000886595"/>
    </source>
</evidence>
<proteinExistence type="predicted"/>
<keyword evidence="2" id="KW-1185">Reference proteome</keyword>